<dbReference type="InterPro" id="IPR011249">
    <property type="entry name" value="Metalloenz_LuxS/M16"/>
</dbReference>
<evidence type="ECO:0000256" key="6">
    <source>
        <dbReference type="ARBA" id="ARBA00022833"/>
    </source>
</evidence>
<dbReference type="GO" id="GO:0046872">
    <property type="term" value="F:metal ion binding"/>
    <property type="evidence" value="ECO:0007669"/>
    <property type="project" value="UniProtKB-KW"/>
</dbReference>
<keyword evidence="7" id="KW-0482">Metalloprotease</keyword>
<feature type="chain" id="PRO_5011583091" evidence="9">
    <location>
        <begin position="22"/>
        <end position="937"/>
    </location>
</feature>
<reference evidence="12 13" key="1">
    <citation type="submission" date="2016-10" db="EMBL/GenBank/DDBJ databases">
        <authorList>
            <person name="de Groot N.N."/>
        </authorList>
    </citation>
    <scope>NUCLEOTIDE SEQUENCE [LARGE SCALE GENOMIC DNA]</scope>
    <source>
        <strain evidence="12 13">TC2-24</strain>
    </source>
</reference>
<keyword evidence="13" id="KW-1185">Reference proteome</keyword>
<evidence type="ECO:0000313" key="13">
    <source>
        <dbReference type="Proteomes" id="UP000199373"/>
    </source>
</evidence>
<evidence type="ECO:0000256" key="7">
    <source>
        <dbReference type="ARBA" id="ARBA00023049"/>
    </source>
</evidence>
<evidence type="ECO:0000259" key="10">
    <source>
        <dbReference type="Pfam" id="PF00675"/>
    </source>
</evidence>
<evidence type="ECO:0000256" key="5">
    <source>
        <dbReference type="ARBA" id="ARBA00022801"/>
    </source>
</evidence>
<protein>
    <submittedName>
        <fullName evidence="12">Zinc protease</fullName>
    </submittedName>
</protein>
<evidence type="ECO:0000256" key="9">
    <source>
        <dbReference type="SAM" id="SignalP"/>
    </source>
</evidence>
<sequence>MTMKKIYVLWALTLLSATAVAQGLPQDPTVRKGQLKNGMTYYIRHNAKETGLADFYIAQRVGSILEEPRQRGLAHFLEHMAFNGTKNFPGKGKRLGIVPWCESIGVKFGANLNAYTSIDQTVYHIGSAPLKREGIIDSCLLVLHDWSHYLLLEDAEIDKERGVIHEEWRTRRAGMAVQRLQEQAMPKIYQGTKYEDCMPIGSMDIVDHFPYQDLRDYYQKWYRPDLQAIIVVGDIDVDKMEKKIKKTFSSIPMPKKAAERIYYPVNDNDTMIVAIEKDKEQPIALCHLYQKRDATPDREKNSEKYLRDDYVDGLITTMLNDRYVELRQQSDAPFQSATGRSSIFFLSRTKDAFSLSVSCKSDNILGGIIAAVGVAERARQHGFTQSELDRAKKLRLNAAERRTKMQADYRNSHYVNACVDNFLTGEPLVSVDFALKNTQKLDREVTLTEVNAAVKELITDQNQVVVMYAPDKEGIVIPTEEQLRQVILAAQQLSYAPYTEEQLATDLVSELPQAGTITNERPWAHGFTELTLSNGMKVYAKKTDYEADAVSLSMRAEGGTSLYGDEDIPNFSLITSAVTEGGVGHFDAVSLRKMLTGKSVRVSPSVGTKGQSINGGASVKDMKTMFQLAYLYFTQPRKDAGAYASLINRTRSFLSNRNASPKVDYNDSIRAVLYGHNPRLAPVVQETLDQADYDRILEIYKERFSDASNFKTVIIGNYDEQELRALVCQYLATLPATGKHEQTNYQNVPRIVDGEKVVTFSKQQATPLANVSIYLTADVPFTPKSDLELDFLKRCLSIAYTDSVREEKGGTYGVSVNFELEKDDKPNTTFSISYNADPSRYEELNPIIYQQLKHIADHGPSATSMQKVKEYLVKQYAQVAITNDYWSYIIWHELDDDADFDRDYCKMVQEMTAEDVQRMAQRLLAAKRCIEVTMLSE</sequence>
<evidence type="ECO:0000259" key="11">
    <source>
        <dbReference type="Pfam" id="PF05193"/>
    </source>
</evidence>
<name>A0A1I0MCQ8_9BACT</name>
<feature type="domain" description="Peptidase M16 C-terminal" evidence="11">
    <location>
        <begin position="692"/>
        <end position="870"/>
    </location>
</feature>
<evidence type="ECO:0000256" key="3">
    <source>
        <dbReference type="ARBA" id="ARBA00022670"/>
    </source>
</evidence>
<dbReference type="Gene3D" id="3.30.830.10">
    <property type="entry name" value="Metalloenzyme, LuxS/M16 peptidase-like"/>
    <property type="match status" value="4"/>
</dbReference>
<dbReference type="GO" id="GO:0006508">
    <property type="term" value="P:proteolysis"/>
    <property type="evidence" value="ECO:0007669"/>
    <property type="project" value="UniProtKB-KW"/>
</dbReference>
<dbReference type="PANTHER" id="PTHR43690:SF34">
    <property type="entry name" value="ZINC PROTEASE PQQL-LIKE"/>
    <property type="match status" value="1"/>
</dbReference>
<keyword evidence="4" id="KW-0479">Metal-binding</keyword>
<dbReference type="InterPro" id="IPR011765">
    <property type="entry name" value="Pept_M16_N"/>
</dbReference>
<evidence type="ECO:0000256" key="8">
    <source>
        <dbReference type="RuleBase" id="RU004447"/>
    </source>
</evidence>
<dbReference type="EMBL" id="FOIQ01000001">
    <property type="protein sequence ID" value="SEV85918.1"/>
    <property type="molecule type" value="Genomic_DNA"/>
</dbReference>
<feature type="domain" description="Peptidase M16 N-terminal" evidence="10">
    <location>
        <begin position="60"/>
        <end position="193"/>
    </location>
</feature>
<organism evidence="12 13">
    <name type="scientific">Prevotella aff. ruminicola Tc2-24</name>
    <dbReference type="NCBI Taxonomy" id="81582"/>
    <lineage>
        <taxon>Bacteria</taxon>
        <taxon>Pseudomonadati</taxon>
        <taxon>Bacteroidota</taxon>
        <taxon>Bacteroidia</taxon>
        <taxon>Bacteroidales</taxon>
        <taxon>Prevotellaceae</taxon>
        <taxon>Prevotella</taxon>
    </lineage>
</organism>
<dbReference type="SUPFAM" id="SSF63411">
    <property type="entry name" value="LuxS/MPP-like metallohydrolase"/>
    <property type="match status" value="4"/>
</dbReference>
<keyword evidence="9" id="KW-0732">Signal</keyword>
<comment type="similarity">
    <text evidence="2 8">Belongs to the peptidase M16 family.</text>
</comment>
<dbReference type="AlphaFoldDB" id="A0A1I0MCQ8"/>
<dbReference type="InterPro" id="IPR050626">
    <property type="entry name" value="Peptidase_M16"/>
</dbReference>
<accession>A0A1I0MCQ8</accession>
<evidence type="ECO:0000313" key="12">
    <source>
        <dbReference type="EMBL" id="SEV85918.1"/>
    </source>
</evidence>
<dbReference type="Proteomes" id="UP000199373">
    <property type="component" value="Unassembled WGS sequence"/>
</dbReference>
<dbReference type="Pfam" id="PF00675">
    <property type="entry name" value="Peptidase_M16"/>
    <property type="match status" value="1"/>
</dbReference>
<dbReference type="PROSITE" id="PS00143">
    <property type="entry name" value="INSULINASE"/>
    <property type="match status" value="1"/>
</dbReference>
<keyword evidence="6" id="KW-0862">Zinc</keyword>
<keyword evidence="3 12" id="KW-0645">Protease</keyword>
<feature type="domain" description="Peptidase M16 C-terminal" evidence="11">
    <location>
        <begin position="210"/>
        <end position="393"/>
    </location>
</feature>
<dbReference type="InterPro" id="IPR001431">
    <property type="entry name" value="Pept_M16_Zn_BS"/>
</dbReference>
<proteinExistence type="inferred from homology"/>
<evidence type="ECO:0000256" key="1">
    <source>
        <dbReference type="ARBA" id="ARBA00001947"/>
    </source>
</evidence>
<keyword evidence="5" id="KW-0378">Hydrolase</keyword>
<feature type="signal peptide" evidence="9">
    <location>
        <begin position="1"/>
        <end position="21"/>
    </location>
</feature>
<evidence type="ECO:0000256" key="4">
    <source>
        <dbReference type="ARBA" id="ARBA00022723"/>
    </source>
</evidence>
<dbReference type="GO" id="GO:0004222">
    <property type="term" value="F:metalloendopeptidase activity"/>
    <property type="evidence" value="ECO:0007669"/>
    <property type="project" value="InterPro"/>
</dbReference>
<dbReference type="InterPro" id="IPR007863">
    <property type="entry name" value="Peptidase_M16_C"/>
</dbReference>
<dbReference type="PANTHER" id="PTHR43690">
    <property type="entry name" value="NARDILYSIN"/>
    <property type="match status" value="1"/>
</dbReference>
<evidence type="ECO:0000256" key="2">
    <source>
        <dbReference type="ARBA" id="ARBA00007261"/>
    </source>
</evidence>
<dbReference type="Pfam" id="PF05193">
    <property type="entry name" value="Peptidase_M16_C"/>
    <property type="match status" value="2"/>
</dbReference>
<gene>
    <name evidence="12" type="ORF">SAMN04487850_0533</name>
</gene>
<comment type="cofactor">
    <cofactor evidence="1">
        <name>Zn(2+)</name>
        <dbReference type="ChEBI" id="CHEBI:29105"/>
    </cofactor>
</comment>